<evidence type="ECO:0000256" key="1">
    <source>
        <dbReference type="SAM" id="MobiDB-lite"/>
    </source>
</evidence>
<feature type="domain" description="Integrase catalytic" evidence="2">
    <location>
        <begin position="1422"/>
        <end position="1601"/>
    </location>
</feature>
<dbReference type="PANTHER" id="PTHR48475:SF2">
    <property type="entry name" value="RIBONUCLEASE H"/>
    <property type="match status" value="1"/>
</dbReference>
<feature type="compositionally biased region" description="Basic and acidic residues" evidence="1">
    <location>
        <begin position="158"/>
        <end position="181"/>
    </location>
</feature>
<dbReference type="Gene3D" id="3.30.420.10">
    <property type="entry name" value="Ribonuclease H-like superfamily/Ribonuclease H"/>
    <property type="match status" value="2"/>
</dbReference>
<dbReference type="OrthoDB" id="673934at2759"/>
<feature type="region of interest" description="Disordered" evidence="1">
    <location>
        <begin position="1"/>
        <end position="26"/>
    </location>
</feature>
<dbReference type="PANTHER" id="PTHR48475">
    <property type="entry name" value="RIBONUCLEASE H"/>
    <property type="match status" value="1"/>
</dbReference>
<dbReference type="CDD" id="cd00303">
    <property type="entry name" value="retropepsin_like"/>
    <property type="match status" value="1"/>
</dbReference>
<feature type="compositionally biased region" description="Basic and acidic residues" evidence="1">
    <location>
        <begin position="509"/>
        <end position="532"/>
    </location>
</feature>
<dbReference type="Gene3D" id="3.10.20.370">
    <property type="match status" value="1"/>
</dbReference>
<dbReference type="InterPro" id="IPR041577">
    <property type="entry name" value="RT_RNaseH_2"/>
</dbReference>
<dbReference type="InterPro" id="IPR001584">
    <property type="entry name" value="Integrase_cat-core"/>
</dbReference>
<accession>A0A484KXR9</accession>
<reference evidence="3 4" key="1">
    <citation type="submission" date="2018-04" db="EMBL/GenBank/DDBJ databases">
        <authorList>
            <person name="Vogel A."/>
        </authorList>
    </citation>
    <scope>NUCLEOTIDE SEQUENCE [LARGE SCALE GENOMIC DNA]</scope>
</reference>
<dbReference type="InterPro" id="IPR005162">
    <property type="entry name" value="Retrotrans_gag_dom"/>
</dbReference>
<evidence type="ECO:0000313" key="4">
    <source>
        <dbReference type="Proteomes" id="UP000595140"/>
    </source>
</evidence>
<dbReference type="InterPro" id="IPR012337">
    <property type="entry name" value="RNaseH-like_sf"/>
</dbReference>
<dbReference type="Gene3D" id="3.10.10.10">
    <property type="entry name" value="HIV Type 1 Reverse Transcriptase, subunit A, domain 1"/>
    <property type="match status" value="1"/>
</dbReference>
<feature type="region of interest" description="Disordered" evidence="1">
    <location>
        <begin position="624"/>
        <end position="684"/>
    </location>
</feature>
<evidence type="ECO:0000313" key="3">
    <source>
        <dbReference type="EMBL" id="VFQ69578.1"/>
    </source>
</evidence>
<dbReference type="InterPro" id="IPR036397">
    <property type="entry name" value="RNaseH_sf"/>
</dbReference>
<proteinExistence type="predicted"/>
<feature type="compositionally biased region" description="Basic and acidic residues" evidence="1">
    <location>
        <begin position="624"/>
        <end position="637"/>
    </location>
</feature>
<feature type="region of interest" description="Disordered" evidence="1">
    <location>
        <begin position="507"/>
        <end position="535"/>
    </location>
</feature>
<dbReference type="Proteomes" id="UP000595140">
    <property type="component" value="Unassembled WGS sequence"/>
</dbReference>
<sequence length="1718" mass="195241">MTNAGGSQAPTQQVPTQGVGVLTQPPPGGLVCGGGMVLPGDFNSPFFQFGETSGARTPGPDPSGFWAMMRAMMLNQPMTDFHMPVTMPQPMLQPDGHREVQQNVVESAELFAQHLKNLMTDSRLNPLAGGPENKELSRSQQRDNGNGPERRPSKKQASRRDKETASKRHEPLKEGQGESESHVSVFSRMRVPVTERLYGRRNAFLLNEAGKIRMPCEEQCDRHREVHPERQNSRVEQPVQRPILRAPQGTPIAIDGDMGRPGDERIDLLLQRLDALERRNGAGQVAEPMFRLRSPFSERILRAPLLSSFQMPPIPRYDGTTDPQEHFNRYQTLMNVVTFSEEVLCRSFPATLDGLASEWFNELPEGKIDSWEDLARRFLVHFAGNRKKKLHFSHLLSVRQRPDEPLREFLARWKLETTRVYGADDKTRLSTFHLVLRSGDFSKRLALEKPREYSIALAMAEDEAEELEANKKKEEAGRLGSIATAVKPMPRKVTIDERPHLLVGHCFRKGRDPRDRRSHGKDIYEEGGEDMRPYPPRGPKLLFPDELTPLTHPVSAILDFAEHQGLVEYDPRFPPICTVGEGPYCRFHRAAGHDTDACKVLKREIENLIQAGYLRQFVKKKNTWHKDDGKKNGDNRGKKPAGTQQKKRKEIGLPSDEEEEDNPRQKRVEENRMIYGGNTGGDSAEQRKKWVHSAYIGDVHSAPGPSKITKTEPLLFGPKDLPEIPSPHRDALVVKCEINEVVIHRSYVDNGSSVNIMYVRTFEELGLKKELLKRVRTPLSGFTRDIIDSEGLVEVMVTFGNGEHKKTISVEFLVKQTKKMDAQDLRVDSIATALLKEEEGRPRAEPAEDTEDVVIMEEQWEKKIKLGINISAELRSKIIQVLRENFVVFAWSVEDMPGVSKSLITHRLAVGSDAEPVKQRRRHLSKDRRDFVKKEVDMLHAAGHVKEIKYPTWLANVVLAPKGQTFRMCIEPNPEKVKAILDMEAPRSIKEVQRLTGKMAALGRFLSKSAEKSIPFFGTLKKVPEFQWTPECQATFEELKKYLLTPQVLAKPVKGEKLYLYLGVSPGAISSVLLREEGDTQRPIYYVSRTLRDAELRYSVVEKTILAVVNTVKKLNHYFQAHEVEVRSHQPLSIIIRNPTASNRVIKWSVYLSQYQIEMKPRAAIRAQALADFMVECTARDNNPMPTAEQGEWWTLSTDGSSAAKACGGGVVIQSPEGFRSYHAINFQFKVSNNEAEYEALLSGLRLILNLKAEYVRIRCDSRLVVSQIKGEFDTKEERMRLYKEAALELLKILKGYELVQIPRAENTEVDVLSKLSNDSPEHISKMAHIEDMGSPSIHVQFISVVTKEASGWIAELIRYKKDGILPSDETAARLIKRRAPTYVIENGRLYKRSYNGTLLRCVDETKAGQIMEEVHEGICAAHQGPFSMARRIVLQGYFWPTMVKDCAKRAKHLIGLMPRAPGNFRWIIVAIDYFTKWIETEALVRGTSEQCSKFVSNNILCRYGVPKQITTDNGTQFEAGDFNELLGDWKIRHTYSSVAYPQGNGQVENANRTIMDGIKKRLESYKGAWVDQLPNVLWAYRTTLRRATGETPFSMCYGLEARAPSEVFIPTWREENYEAKENEEAMAADLNFVEERREQAFLKAENYRRQVKEYYDRKVRAREYQVGDLVLRKREASQPTEGGKFAKSYEGPYKVTAVLRPGTYKLSTLEGRELGRH</sequence>
<dbReference type="SUPFAM" id="SSF53098">
    <property type="entry name" value="Ribonuclease H-like"/>
    <property type="match status" value="2"/>
</dbReference>
<dbReference type="Pfam" id="PF03732">
    <property type="entry name" value="Retrotrans_gag"/>
    <property type="match status" value="1"/>
</dbReference>
<keyword evidence="4" id="KW-1185">Reference proteome</keyword>
<feature type="compositionally biased region" description="Polar residues" evidence="1">
    <location>
        <begin position="1"/>
        <end position="16"/>
    </location>
</feature>
<dbReference type="InterPro" id="IPR021109">
    <property type="entry name" value="Peptidase_aspartic_dom_sf"/>
</dbReference>
<feature type="compositionally biased region" description="Basic and acidic residues" evidence="1">
    <location>
        <begin position="132"/>
        <end position="141"/>
    </location>
</feature>
<dbReference type="InterPro" id="IPR002156">
    <property type="entry name" value="RNaseH_domain"/>
</dbReference>
<organism evidence="3 4">
    <name type="scientific">Cuscuta campestris</name>
    <dbReference type="NCBI Taxonomy" id="132261"/>
    <lineage>
        <taxon>Eukaryota</taxon>
        <taxon>Viridiplantae</taxon>
        <taxon>Streptophyta</taxon>
        <taxon>Embryophyta</taxon>
        <taxon>Tracheophyta</taxon>
        <taxon>Spermatophyta</taxon>
        <taxon>Magnoliopsida</taxon>
        <taxon>eudicotyledons</taxon>
        <taxon>Gunneridae</taxon>
        <taxon>Pentapetalae</taxon>
        <taxon>asterids</taxon>
        <taxon>lamiids</taxon>
        <taxon>Solanales</taxon>
        <taxon>Convolvulaceae</taxon>
        <taxon>Cuscuteae</taxon>
        <taxon>Cuscuta</taxon>
        <taxon>Cuscuta subgen. Grammica</taxon>
        <taxon>Cuscuta sect. Cleistogrammica</taxon>
    </lineage>
</organism>
<dbReference type="Pfam" id="PF00665">
    <property type="entry name" value="rve"/>
    <property type="match status" value="1"/>
</dbReference>
<dbReference type="GO" id="GO:0004523">
    <property type="term" value="F:RNA-DNA hybrid ribonuclease activity"/>
    <property type="evidence" value="ECO:0007669"/>
    <property type="project" value="InterPro"/>
</dbReference>
<dbReference type="SUPFAM" id="SSF56672">
    <property type="entry name" value="DNA/RNA polymerases"/>
    <property type="match status" value="1"/>
</dbReference>
<dbReference type="GO" id="GO:0003676">
    <property type="term" value="F:nucleic acid binding"/>
    <property type="evidence" value="ECO:0007669"/>
    <property type="project" value="InterPro"/>
</dbReference>
<dbReference type="PROSITE" id="PS50994">
    <property type="entry name" value="INTEGRASE"/>
    <property type="match status" value="1"/>
</dbReference>
<dbReference type="GO" id="GO:0015074">
    <property type="term" value="P:DNA integration"/>
    <property type="evidence" value="ECO:0007669"/>
    <property type="project" value="InterPro"/>
</dbReference>
<dbReference type="InterPro" id="IPR043128">
    <property type="entry name" value="Rev_trsase/Diguanyl_cyclase"/>
</dbReference>
<dbReference type="Pfam" id="PF13456">
    <property type="entry name" value="RVT_3"/>
    <property type="match status" value="1"/>
</dbReference>
<gene>
    <name evidence="3" type="ORF">CCAM_LOCUS11354</name>
</gene>
<name>A0A484KXR9_9ASTE</name>
<dbReference type="Gene3D" id="3.30.70.270">
    <property type="match status" value="1"/>
</dbReference>
<dbReference type="Pfam" id="PF17919">
    <property type="entry name" value="RT_RNaseH_2"/>
    <property type="match status" value="1"/>
</dbReference>
<protein>
    <recommendedName>
        <fullName evidence="2">Integrase catalytic domain-containing protein</fullName>
    </recommendedName>
</protein>
<feature type="compositionally biased region" description="Basic and acidic residues" evidence="1">
    <location>
        <begin position="662"/>
        <end position="672"/>
    </location>
</feature>
<dbReference type="Gene3D" id="2.40.70.10">
    <property type="entry name" value="Acid Proteases"/>
    <property type="match status" value="1"/>
</dbReference>
<dbReference type="Gene3D" id="1.10.340.70">
    <property type="match status" value="1"/>
</dbReference>
<dbReference type="InterPro" id="IPR043502">
    <property type="entry name" value="DNA/RNA_pol_sf"/>
</dbReference>
<evidence type="ECO:0000259" key="2">
    <source>
        <dbReference type="PROSITE" id="PS50994"/>
    </source>
</evidence>
<dbReference type="EMBL" id="OOIL02000802">
    <property type="protein sequence ID" value="VFQ69578.1"/>
    <property type="molecule type" value="Genomic_DNA"/>
</dbReference>
<feature type="region of interest" description="Disordered" evidence="1">
    <location>
        <begin position="122"/>
        <end position="184"/>
    </location>
</feature>
<dbReference type="CDD" id="cd09279">
    <property type="entry name" value="RNase_HI_like"/>
    <property type="match status" value="1"/>
</dbReference>